<proteinExistence type="predicted"/>
<keyword evidence="1" id="KW-1133">Transmembrane helix</keyword>
<dbReference type="Proteomes" id="UP001501758">
    <property type="component" value="Unassembled WGS sequence"/>
</dbReference>
<feature type="transmembrane region" description="Helical" evidence="1">
    <location>
        <begin position="20"/>
        <end position="37"/>
    </location>
</feature>
<evidence type="ECO:0000256" key="1">
    <source>
        <dbReference type="SAM" id="Phobius"/>
    </source>
</evidence>
<name>A0ABP3TWV7_9FLAO</name>
<sequence>MSSIESVPSTLFGLLKTASAWIVILRILTFLTSILEIRSNSGFLDKEQLASIRNIVDKNRNFFIDY</sequence>
<organism evidence="2 3">
    <name type="scientific">Aquimarina litoralis</name>
    <dbReference type="NCBI Taxonomy" id="584605"/>
    <lineage>
        <taxon>Bacteria</taxon>
        <taxon>Pseudomonadati</taxon>
        <taxon>Bacteroidota</taxon>
        <taxon>Flavobacteriia</taxon>
        <taxon>Flavobacteriales</taxon>
        <taxon>Flavobacteriaceae</taxon>
        <taxon>Aquimarina</taxon>
    </lineage>
</organism>
<keyword evidence="3" id="KW-1185">Reference proteome</keyword>
<keyword evidence="1" id="KW-0812">Transmembrane</keyword>
<evidence type="ECO:0000313" key="3">
    <source>
        <dbReference type="Proteomes" id="UP001501758"/>
    </source>
</evidence>
<protein>
    <submittedName>
        <fullName evidence="2">Uncharacterized protein</fullName>
    </submittedName>
</protein>
<keyword evidence="1" id="KW-0472">Membrane</keyword>
<dbReference type="EMBL" id="BAAAGE010000002">
    <property type="protein sequence ID" value="GAA0719308.1"/>
    <property type="molecule type" value="Genomic_DNA"/>
</dbReference>
<gene>
    <name evidence="2" type="ORF">GCM10009430_18210</name>
</gene>
<reference evidence="3" key="1">
    <citation type="journal article" date="2019" name="Int. J. Syst. Evol. Microbiol.">
        <title>The Global Catalogue of Microorganisms (GCM) 10K type strain sequencing project: providing services to taxonomists for standard genome sequencing and annotation.</title>
        <authorList>
            <consortium name="The Broad Institute Genomics Platform"/>
            <consortium name="The Broad Institute Genome Sequencing Center for Infectious Disease"/>
            <person name="Wu L."/>
            <person name="Ma J."/>
        </authorList>
    </citation>
    <scope>NUCLEOTIDE SEQUENCE [LARGE SCALE GENOMIC DNA]</scope>
    <source>
        <strain evidence="3">JCM 15974</strain>
    </source>
</reference>
<evidence type="ECO:0000313" key="2">
    <source>
        <dbReference type="EMBL" id="GAA0719308.1"/>
    </source>
</evidence>
<comment type="caution">
    <text evidence="2">The sequence shown here is derived from an EMBL/GenBank/DDBJ whole genome shotgun (WGS) entry which is preliminary data.</text>
</comment>
<accession>A0ABP3TWV7</accession>